<dbReference type="GO" id="GO:0032259">
    <property type="term" value="P:methylation"/>
    <property type="evidence" value="ECO:0007669"/>
    <property type="project" value="UniProtKB-KW"/>
</dbReference>
<dbReference type="SUPFAM" id="SSF53335">
    <property type="entry name" value="S-adenosyl-L-methionine-dependent methyltransferases"/>
    <property type="match status" value="1"/>
</dbReference>
<evidence type="ECO:0000313" key="10">
    <source>
        <dbReference type="EMBL" id="TGK79173.1"/>
    </source>
</evidence>
<dbReference type="PANTHER" id="PTHR43675:SF8">
    <property type="entry name" value="ARSENITE METHYLTRANSFERASE"/>
    <property type="match status" value="1"/>
</dbReference>
<dbReference type="GO" id="GO:0030791">
    <property type="term" value="F:arsenite methyltransferase activity"/>
    <property type="evidence" value="ECO:0007669"/>
    <property type="project" value="UniProtKB-EC"/>
</dbReference>
<evidence type="ECO:0000256" key="6">
    <source>
        <dbReference type="ARBA" id="ARBA00047941"/>
    </source>
</evidence>
<gene>
    <name evidence="10" type="ORF">EHQ24_16640</name>
</gene>
<dbReference type="AlphaFoldDB" id="A0A4R9I2E1"/>
<dbReference type="EMBL" id="RQFK01000028">
    <property type="protein sequence ID" value="TGK79173.1"/>
    <property type="molecule type" value="Genomic_DNA"/>
</dbReference>
<organism evidence="10 11">
    <name type="scientific">Leptospira noumeaensis</name>
    <dbReference type="NCBI Taxonomy" id="2484964"/>
    <lineage>
        <taxon>Bacteria</taxon>
        <taxon>Pseudomonadati</taxon>
        <taxon>Spirochaetota</taxon>
        <taxon>Spirochaetia</taxon>
        <taxon>Leptospirales</taxon>
        <taxon>Leptospiraceae</taxon>
        <taxon>Leptospira</taxon>
    </lineage>
</organism>
<evidence type="ECO:0000256" key="8">
    <source>
        <dbReference type="ARBA" id="ARBA00048428"/>
    </source>
</evidence>
<proteinExistence type="inferred from homology"/>
<dbReference type="Pfam" id="PF13847">
    <property type="entry name" value="Methyltransf_31"/>
    <property type="match status" value="1"/>
</dbReference>
<comment type="catalytic activity">
    <reaction evidence="6">
        <text>arsenic triglutathione + [thioredoxin]-dithiol + S-adenosyl-L-methionine + 2 H2O = methylarsonous acid + [thioredoxin]-disulfide + 3 glutathione + S-adenosyl-L-homocysteine + H(+)</text>
        <dbReference type="Rhea" id="RHEA:69460"/>
        <dbReference type="Rhea" id="RHEA-COMP:10698"/>
        <dbReference type="Rhea" id="RHEA-COMP:10700"/>
        <dbReference type="ChEBI" id="CHEBI:15377"/>
        <dbReference type="ChEBI" id="CHEBI:15378"/>
        <dbReference type="ChEBI" id="CHEBI:17826"/>
        <dbReference type="ChEBI" id="CHEBI:29950"/>
        <dbReference type="ChEBI" id="CHEBI:50058"/>
        <dbReference type="ChEBI" id="CHEBI:57856"/>
        <dbReference type="ChEBI" id="CHEBI:57925"/>
        <dbReference type="ChEBI" id="CHEBI:59789"/>
        <dbReference type="ChEBI" id="CHEBI:183640"/>
        <dbReference type="EC" id="2.1.1.137"/>
    </reaction>
</comment>
<keyword evidence="10" id="KW-0489">Methyltransferase</keyword>
<comment type="catalytic activity">
    <reaction evidence="7">
        <text>arsenic triglutathione + 2 [thioredoxin]-dithiol + 2 S-adenosyl-L-methionine + H2O = dimethylarsinous acid + 2 [thioredoxin]-disulfide + 3 glutathione + 2 S-adenosyl-L-homocysteine + 2 H(+)</text>
        <dbReference type="Rhea" id="RHEA:69464"/>
        <dbReference type="Rhea" id="RHEA-COMP:10698"/>
        <dbReference type="Rhea" id="RHEA-COMP:10700"/>
        <dbReference type="ChEBI" id="CHEBI:15377"/>
        <dbReference type="ChEBI" id="CHEBI:15378"/>
        <dbReference type="ChEBI" id="CHEBI:23808"/>
        <dbReference type="ChEBI" id="CHEBI:29950"/>
        <dbReference type="ChEBI" id="CHEBI:50058"/>
        <dbReference type="ChEBI" id="CHEBI:57856"/>
        <dbReference type="ChEBI" id="CHEBI:57925"/>
        <dbReference type="ChEBI" id="CHEBI:59789"/>
        <dbReference type="ChEBI" id="CHEBI:183640"/>
        <dbReference type="EC" id="2.1.1.137"/>
    </reaction>
</comment>
<evidence type="ECO:0000256" key="3">
    <source>
        <dbReference type="ARBA" id="ARBA00034487"/>
    </source>
</evidence>
<keyword evidence="1 10" id="KW-0808">Transferase</keyword>
<comment type="similarity">
    <text evidence="3">Belongs to the methyltransferase superfamily. Arsenite methyltransferase family.</text>
</comment>
<dbReference type="InterPro" id="IPR029063">
    <property type="entry name" value="SAM-dependent_MTases_sf"/>
</dbReference>
<dbReference type="Gene3D" id="3.40.5.100">
    <property type="match status" value="1"/>
</dbReference>
<evidence type="ECO:0000313" key="11">
    <source>
        <dbReference type="Proteomes" id="UP000298009"/>
    </source>
</evidence>
<dbReference type="OrthoDB" id="9808140at2"/>
<dbReference type="Proteomes" id="UP000298009">
    <property type="component" value="Unassembled WGS sequence"/>
</dbReference>
<keyword evidence="2" id="KW-0949">S-adenosyl-L-methionine</keyword>
<evidence type="ECO:0000256" key="4">
    <source>
        <dbReference type="ARBA" id="ARBA00034521"/>
    </source>
</evidence>
<dbReference type="EC" id="2.1.1.137" evidence="4"/>
<dbReference type="Gene3D" id="3.40.50.150">
    <property type="entry name" value="Vaccinia Virus protein VP39"/>
    <property type="match status" value="1"/>
</dbReference>
<evidence type="ECO:0000256" key="1">
    <source>
        <dbReference type="ARBA" id="ARBA00022679"/>
    </source>
</evidence>
<dbReference type="InterPro" id="IPR025714">
    <property type="entry name" value="Methyltranfer_dom"/>
</dbReference>
<protein>
    <recommendedName>
        <fullName evidence="5">Arsenite methyltransferase</fullName>
        <ecNumber evidence="4">2.1.1.137</ecNumber>
    </recommendedName>
</protein>
<comment type="caution">
    <text evidence="10">The sequence shown here is derived from an EMBL/GenBank/DDBJ whole genome shotgun (WGS) entry which is preliminary data.</text>
</comment>
<comment type="catalytic activity">
    <reaction evidence="8">
        <text>arsenic triglutathione + 3 [thioredoxin]-dithiol + 3 S-adenosyl-L-methionine = trimethylarsine + 3 [thioredoxin]-disulfide + 3 glutathione + 3 S-adenosyl-L-homocysteine + 3 H(+)</text>
        <dbReference type="Rhea" id="RHEA:69432"/>
        <dbReference type="Rhea" id="RHEA-COMP:10698"/>
        <dbReference type="Rhea" id="RHEA-COMP:10700"/>
        <dbReference type="ChEBI" id="CHEBI:15378"/>
        <dbReference type="ChEBI" id="CHEBI:27130"/>
        <dbReference type="ChEBI" id="CHEBI:29950"/>
        <dbReference type="ChEBI" id="CHEBI:50058"/>
        <dbReference type="ChEBI" id="CHEBI:57856"/>
        <dbReference type="ChEBI" id="CHEBI:57925"/>
        <dbReference type="ChEBI" id="CHEBI:59789"/>
        <dbReference type="ChEBI" id="CHEBI:183640"/>
        <dbReference type="EC" id="2.1.1.137"/>
    </reaction>
</comment>
<dbReference type="CDD" id="cd02440">
    <property type="entry name" value="AdoMet_MTases"/>
    <property type="match status" value="1"/>
</dbReference>
<sequence>MPTNTELETLEAVQNYYGKVLKTNKDLKTSACCSVESLPAAYSPLLSKIHPVVKERFYGCGFPFPQALEGRKVLDLGCGSGRDVYLLSQLVGESGTVIGIDMTDEQLDVANTYLDYHREQFGFEKSNVTFLKGFIENLKATGIENNSIDLVVSNCVTNLSPNKKLVFSEILRVLKPGGELYFSDVFTDKRIPENLKEDPILLGECLGGALYTEDFRRLLAELGIYDFRVISKSKINLLNPEIEEKVGNINFYSITFRVFNIPLEDRCEDYGQVAYYKGTINGIPHHFKLDDHHVLETGKPMLVCGNTADMLSKTHYKDHFQIIGDKSKHFGLFDCGPRSVTPSTSSDDSAAGACC</sequence>
<name>A0A4R9I2E1_9LEPT</name>
<accession>A0A4R9I2E1</accession>
<dbReference type="PANTHER" id="PTHR43675">
    <property type="entry name" value="ARSENITE METHYLTRANSFERASE"/>
    <property type="match status" value="1"/>
</dbReference>
<keyword evidence="11" id="KW-1185">Reference proteome</keyword>
<dbReference type="RefSeq" id="WP_135602746.1">
    <property type="nucleotide sequence ID" value="NZ_RQFK01000028.1"/>
</dbReference>
<feature type="domain" description="Methyltransferase" evidence="9">
    <location>
        <begin position="70"/>
        <end position="221"/>
    </location>
</feature>
<dbReference type="InterPro" id="IPR026669">
    <property type="entry name" value="Arsenite_MeTrfase-like"/>
</dbReference>
<evidence type="ECO:0000256" key="2">
    <source>
        <dbReference type="ARBA" id="ARBA00022691"/>
    </source>
</evidence>
<evidence type="ECO:0000259" key="9">
    <source>
        <dbReference type="Pfam" id="PF13847"/>
    </source>
</evidence>
<reference evidence="10" key="1">
    <citation type="journal article" date="2019" name="PLoS Negl. Trop. Dis.">
        <title>Revisiting the worldwide diversity of Leptospira species in the environment.</title>
        <authorList>
            <person name="Vincent A.T."/>
            <person name="Schiettekatte O."/>
            <person name="Bourhy P."/>
            <person name="Veyrier F.J."/>
            <person name="Picardeau M."/>
        </authorList>
    </citation>
    <scope>NUCLEOTIDE SEQUENCE [LARGE SCALE GENOMIC DNA]</scope>
    <source>
        <strain evidence="10">201800287</strain>
    </source>
</reference>
<evidence type="ECO:0000256" key="5">
    <source>
        <dbReference type="ARBA" id="ARBA00034545"/>
    </source>
</evidence>
<evidence type="ECO:0000256" key="7">
    <source>
        <dbReference type="ARBA" id="ARBA00047943"/>
    </source>
</evidence>